<dbReference type="AlphaFoldDB" id="A0A388M8V7"/>
<accession>A0A388M8V7</accession>
<name>A0A388M8V7_CHABU</name>
<gene>
    <name evidence="1" type="ORF">CBR_g51549</name>
</gene>
<protein>
    <submittedName>
        <fullName evidence="1">Uncharacterized protein</fullName>
    </submittedName>
</protein>
<comment type="caution">
    <text evidence="1">The sequence shown here is derived from an EMBL/GenBank/DDBJ whole genome shotgun (WGS) entry which is preliminary data.</text>
</comment>
<evidence type="ECO:0000313" key="2">
    <source>
        <dbReference type="Proteomes" id="UP000265515"/>
    </source>
</evidence>
<reference evidence="1 2" key="1">
    <citation type="journal article" date="2018" name="Cell">
        <title>The Chara Genome: Secondary Complexity and Implications for Plant Terrestrialization.</title>
        <authorList>
            <person name="Nishiyama T."/>
            <person name="Sakayama H."/>
            <person name="Vries J.D."/>
            <person name="Buschmann H."/>
            <person name="Saint-Marcoux D."/>
            <person name="Ullrich K.K."/>
            <person name="Haas F.B."/>
            <person name="Vanderstraeten L."/>
            <person name="Becker D."/>
            <person name="Lang D."/>
            <person name="Vosolsobe S."/>
            <person name="Rombauts S."/>
            <person name="Wilhelmsson P.K.I."/>
            <person name="Janitza P."/>
            <person name="Kern R."/>
            <person name="Heyl A."/>
            <person name="Rumpler F."/>
            <person name="Villalobos L.I.A.C."/>
            <person name="Clay J.M."/>
            <person name="Skokan R."/>
            <person name="Toyoda A."/>
            <person name="Suzuki Y."/>
            <person name="Kagoshima H."/>
            <person name="Schijlen E."/>
            <person name="Tajeshwar N."/>
            <person name="Catarino B."/>
            <person name="Hetherington A.J."/>
            <person name="Saltykova A."/>
            <person name="Bonnot C."/>
            <person name="Breuninger H."/>
            <person name="Symeonidi A."/>
            <person name="Radhakrishnan G.V."/>
            <person name="Van Nieuwerburgh F."/>
            <person name="Deforce D."/>
            <person name="Chang C."/>
            <person name="Karol K.G."/>
            <person name="Hedrich R."/>
            <person name="Ulvskov P."/>
            <person name="Glockner G."/>
            <person name="Delwiche C.F."/>
            <person name="Petrasek J."/>
            <person name="Van de Peer Y."/>
            <person name="Friml J."/>
            <person name="Beilby M."/>
            <person name="Dolan L."/>
            <person name="Kohara Y."/>
            <person name="Sugano S."/>
            <person name="Fujiyama A."/>
            <person name="Delaux P.-M."/>
            <person name="Quint M."/>
            <person name="TheiBen G."/>
            <person name="Hagemann M."/>
            <person name="Harholt J."/>
            <person name="Dunand C."/>
            <person name="Zachgo S."/>
            <person name="Langdale J."/>
            <person name="Maumus F."/>
            <person name="Straeten D.V.D."/>
            <person name="Gould S.B."/>
            <person name="Rensing S.A."/>
        </authorList>
    </citation>
    <scope>NUCLEOTIDE SEQUENCE [LARGE SCALE GENOMIC DNA]</scope>
    <source>
        <strain evidence="1 2">S276</strain>
    </source>
</reference>
<evidence type="ECO:0000313" key="1">
    <source>
        <dbReference type="EMBL" id="GBG90945.1"/>
    </source>
</evidence>
<dbReference type="Gramene" id="GBG90945">
    <property type="protein sequence ID" value="GBG90945"/>
    <property type="gene ID" value="CBR_g51549"/>
</dbReference>
<organism evidence="1 2">
    <name type="scientific">Chara braunii</name>
    <name type="common">Braun's stonewort</name>
    <dbReference type="NCBI Taxonomy" id="69332"/>
    <lineage>
        <taxon>Eukaryota</taxon>
        <taxon>Viridiplantae</taxon>
        <taxon>Streptophyta</taxon>
        <taxon>Charophyceae</taxon>
        <taxon>Charales</taxon>
        <taxon>Characeae</taxon>
        <taxon>Chara</taxon>
    </lineage>
</organism>
<proteinExistence type="predicted"/>
<sequence>MELPRYTNCRPVLAHIAQPGGVLYFAAVVNYSGRDLAVLCHLGLSSSLLYCIRIVSLYDLREGNTRRLIGDLVWFEHWSGYQRECQGVHEFVSRIQERPQDEWHQVEALSVVIQSLSRNTGSWGFHNFTMPNFNVCELNVLEEKAMWLRYVLAWWHARRGSMYMPSSKKWKVCLAWSLVSWPGLVACGLLADAVDTILVAAFVVFWQSLLLHLIVKVWRQEDNLANLSDKRTRDQAERRQPVDEFGGLRKVVLQYHLQVAANLTGLLKSALHTRTRDCVPSFDYGVPYLRKSVMVSRQTNKIMAVVRLLYSSGDAINYSKDGARCLIGMWSMEYPPYKPDFPQIRATELAKRAASGRFCNRDCSRSKCFEPLVQLAVAVWTRVKILNEPEYNRHSWKISNKDVVDLMEEHRFHSGVAVEWDPKAERPWSRGDCPQVGETLHALVCDIANMLQRVSLVEDEVEAEREEWMVVMALLMNQVWLIPKPLAINPARVWQAVVSMYARTLNRRNELPRDLDLIYDGTTEPKMHDTGPATLGFVEQVAHIENKPNADPITSNLTAVAKWLRDHARHEEVAELIWAKKPFIKL</sequence>
<dbReference type="Proteomes" id="UP000265515">
    <property type="component" value="Unassembled WGS sequence"/>
</dbReference>
<keyword evidence="2" id="KW-1185">Reference proteome</keyword>
<dbReference type="EMBL" id="BFEA01000856">
    <property type="protein sequence ID" value="GBG90945.1"/>
    <property type="molecule type" value="Genomic_DNA"/>
</dbReference>